<dbReference type="RefSeq" id="WP_111592849.1">
    <property type="nucleotide sequence ID" value="NZ_QLMA01000004.1"/>
</dbReference>
<dbReference type="OrthoDB" id="678735at2"/>
<evidence type="ECO:0000313" key="1">
    <source>
        <dbReference type="EMBL" id="RAJ82328.1"/>
    </source>
</evidence>
<proteinExistence type="predicted"/>
<dbReference type="AlphaFoldDB" id="A0A327W8G6"/>
<dbReference type="Proteomes" id="UP000249819">
    <property type="component" value="Unassembled WGS sequence"/>
</dbReference>
<evidence type="ECO:0000313" key="2">
    <source>
        <dbReference type="Proteomes" id="UP000249819"/>
    </source>
</evidence>
<accession>A0A327W8G6</accession>
<sequence>MHPFMIKTPSGRFYVKPAGTPDHEKYSVDIDGEEITMEKDDDGYLRAPGATSNGHRFHMGLLNMIADYIANETD</sequence>
<reference evidence="1 2" key="1">
    <citation type="submission" date="2018-06" db="EMBL/GenBank/DDBJ databases">
        <title>Genomic Encyclopedia of Archaeal and Bacterial Type Strains, Phase II (KMG-II): from individual species to whole genera.</title>
        <authorList>
            <person name="Goeker M."/>
        </authorList>
    </citation>
    <scope>NUCLEOTIDE SEQUENCE [LARGE SCALE GENOMIC DNA]</scope>
    <source>
        <strain evidence="1 2">DSM 29821</strain>
    </source>
</reference>
<protein>
    <submittedName>
        <fullName evidence="1">Uncharacterized protein</fullName>
    </submittedName>
</protein>
<name>A0A327W8G6_9BACT</name>
<comment type="caution">
    <text evidence="1">The sequence shown here is derived from an EMBL/GenBank/DDBJ whole genome shotgun (WGS) entry which is preliminary data.</text>
</comment>
<keyword evidence="2" id="KW-1185">Reference proteome</keyword>
<organism evidence="1 2">
    <name type="scientific">Chitinophaga dinghuensis</name>
    <dbReference type="NCBI Taxonomy" id="1539050"/>
    <lineage>
        <taxon>Bacteria</taxon>
        <taxon>Pseudomonadati</taxon>
        <taxon>Bacteroidota</taxon>
        <taxon>Chitinophagia</taxon>
        <taxon>Chitinophagales</taxon>
        <taxon>Chitinophagaceae</taxon>
        <taxon>Chitinophaga</taxon>
    </lineage>
</organism>
<dbReference type="EMBL" id="QLMA01000004">
    <property type="protein sequence ID" value="RAJ82328.1"/>
    <property type="molecule type" value="Genomic_DNA"/>
</dbReference>
<gene>
    <name evidence="1" type="ORF">CLV59_104554</name>
</gene>